<dbReference type="InterPro" id="IPR006264">
    <property type="entry name" value="EPSP_synthase"/>
</dbReference>
<accession>A0ABT8RDA8</accession>
<dbReference type="Proteomes" id="UP001168528">
    <property type="component" value="Unassembled WGS sequence"/>
</dbReference>
<protein>
    <recommendedName>
        <fullName evidence="7">3-phosphoshikimate 1-carboxyvinyltransferase</fullName>
        <ecNumber evidence="7">2.5.1.19</ecNumber>
    </recommendedName>
    <alternativeName>
        <fullName evidence="7">5-enolpyruvylshikimate-3-phosphate synthase</fullName>
        <shortName evidence="7">EPSP synthase</shortName>
        <shortName evidence="7">EPSPS</shortName>
    </alternativeName>
</protein>
<feature type="binding site" evidence="7">
    <location>
        <position position="370"/>
    </location>
    <ligand>
        <name>phosphoenolpyruvate</name>
        <dbReference type="ChEBI" id="CHEBI:58702"/>
    </ligand>
</feature>
<feature type="binding site" evidence="7">
    <location>
        <position position="323"/>
    </location>
    <ligand>
        <name>phosphoenolpyruvate</name>
        <dbReference type="ChEBI" id="CHEBI:58702"/>
    </ligand>
</feature>
<dbReference type="InterPro" id="IPR023193">
    <property type="entry name" value="EPSP_synthase_CS"/>
</dbReference>
<comment type="subunit">
    <text evidence="7">Monomer.</text>
</comment>
<evidence type="ECO:0000256" key="7">
    <source>
        <dbReference type="HAMAP-Rule" id="MF_00210"/>
    </source>
</evidence>
<feature type="binding site" evidence="7">
    <location>
        <position position="394"/>
    </location>
    <ligand>
        <name>phosphoenolpyruvate</name>
        <dbReference type="ChEBI" id="CHEBI:58702"/>
    </ligand>
</feature>
<organism evidence="9 10">
    <name type="scientific">Rhodocytophaga aerolata</name>
    <dbReference type="NCBI Taxonomy" id="455078"/>
    <lineage>
        <taxon>Bacteria</taxon>
        <taxon>Pseudomonadati</taxon>
        <taxon>Bacteroidota</taxon>
        <taxon>Cytophagia</taxon>
        <taxon>Cytophagales</taxon>
        <taxon>Rhodocytophagaceae</taxon>
        <taxon>Rhodocytophaga</taxon>
    </lineage>
</organism>
<dbReference type="SUPFAM" id="SSF55205">
    <property type="entry name" value="EPT/RTPC-like"/>
    <property type="match status" value="1"/>
</dbReference>
<dbReference type="InterPro" id="IPR013792">
    <property type="entry name" value="RNA3'P_cycl/enolpyr_Trfase_a/b"/>
</dbReference>
<dbReference type="Pfam" id="PF00275">
    <property type="entry name" value="EPSP_synthase"/>
    <property type="match status" value="2"/>
</dbReference>
<feature type="binding site" evidence="7">
    <location>
        <position position="27"/>
    </location>
    <ligand>
        <name>3-phosphoshikimate</name>
        <dbReference type="ChEBI" id="CHEBI:145989"/>
    </ligand>
</feature>
<comment type="function">
    <text evidence="7">Catalyzes the transfer of the enolpyruvyl moiety of phosphoenolpyruvate (PEP) to the 5-hydroxyl of shikimate-3-phosphate (S3P) to produce enolpyruvyl shikimate-3-phosphate and inorganic phosphate.</text>
</comment>
<evidence type="ECO:0000256" key="6">
    <source>
        <dbReference type="ARBA" id="ARBA00044633"/>
    </source>
</evidence>
<feature type="binding site" evidence="7">
    <location>
        <position position="31"/>
    </location>
    <ligand>
        <name>3-phosphoshikimate</name>
        <dbReference type="ChEBI" id="CHEBI:145989"/>
    </ligand>
</feature>
<dbReference type="EMBL" id="JAUKPO010000025">
    <property type="protein sequence ID" value="MDO1450082.1"/>
    <property type="molecule type" value="Genomic_DNA"/>
</dbReference>
<feature type="binding site" evidence="7">
    <location>
        <position position="151"/>
    </location>
    <ligand>
        <name>3-phosphoshikimate</name>
        <dbReference type="ChEBI" id="CHEBI:145989"/>
    </ligand>
</feature>
<keyword evidence="5 7" id="KW-0057">Aromatic amino acid biosynthesis</keyword>
<comment type="caution">
    <text evidence="9">The sequence shown here is derived from an EMBL/GenBank/DDBJ whole genome shotgun (WGS) entry which is preliminary data.</text>
</comment>
<feature type="binding site" evidence="7">
    <location>
        <position position="150"/>
    </location>
    <ligand>
        <name>3-phosphoshikimate</name>
        <dbReference type="ChEBI" id="CHEBI:145989"/>
    </ligand>
</feature>
<feature type="binding site" evidence="7">
    <location>
        <position position="177"/>
    </location>
    <ligand>
        <name>3-phosphoshikimate</name>
        <dbReference type="ChEBI" id="CHEBI:145989"/>
    </ligand>
</feature>
<evidence type="ECO:0000256" key="3">
    <source>
        <dbReference type="ARBA" id="ARBA00022605"/>
    </source>
</evidence>
<feature type="binding site" evidence="7">
    <location>
        <position position="149"/>
    </location>
    <ligand>
        <name>3-phosphoshikimate</name>
        <dbReference type="ChEBI" id="CHEBI:145989"/>
    </ligand>
</feature>
<feature type="active site" description="Proton acceptor" evidence="7">
    <location>
        <position position="292"/>
    </location>
</feature>
<feature type="domain" description="Enolpyruvate transferase" evidence="8">
    <location>
        <begin position="12"/>
        <end position="62"/>
    </location>
</feature>
<dbReference type="InterPro" id="IPR001986">
    <property type="entry name" value="Enolpyruvate_Tfrase_dom"/>
</dbReference>
<dbReference type="PANTHER" id="PTHR21090:SF5">
    <property type="entry name" value="PENTAFUNCTIONAL AROM POLYPEPTIDE"/>
    <property type="match status" value="1"/>
</dbReference>
<evidence type="ECO:0000313" key="9">
    <source>
        <dbReference type="EMBL" id="MDO1450082.1"/>
    </source>
</evidence>
<feature type="binding site" evidence="7">
    <location>
        <position position="26"/>
    </location>
    <ligand>
        <name>phosphoenolpyruvate</name>
        <dbReference type="ChEBI" id="CHEBI:58702"/>
    </ligand>
</feature>
<comment type="caution">
    <text evidence="7">Lacks conserved residue(s) required for the propagation of feature annotation.</text>
</comment>
<feature type="binding site" evidence="7">
    <location>
        <position position="151"/>
    </location>
    <ligand>
        <name>phosphoenolpyruvate</name>
        <dbReference type="ChEBI" id="CHEBI:58702"/>
    </ligand>
</feature>
<feature type="domain" description="Enolpyruvate transferase" evidence="8">
    <location>
        <begin position="64"/>
        <end position="403"/>
    </location>
</feature>
<keyword evidence="3 7" id="KW-0028">Amino-acid biosynthesis</keyword>
<feature type="binding site" evidence="7">
    <location>
        <position position="292"/>
    </location>
    <ligand>
        <name>3-phosphoshikimate</name>
        <dbReference type="ChEBI" id="CHEBI:145989"/>
    </ligand>
</feature>
<feature type="binding site" evidence="7">
    <location>
        <position position="102"/>
    </location>
    <ligand>
        <name>phosphoenolpyruvate</name>
        <dbReference type="ChEBI" id="CHEBI:58702"/>
    </ligand>
</feature>
<keyword evidence="4 7" id="KW-0808">Transferase</keyword>
<dbReference type="PIRSF" id="PIRSF000505">
    <property type="entry name" value="EPSPS"/>
    <property type="match status" value="1"/>
</dbReference>
<dbReference type="PANTHER" id="PTHR21090">
    <property type="entry name" value="AROM/DEHYDROQUINATE SYNTHASE"/>
    <property type="match status" value="1"/>
</dbReference>
<feature type="binding site" evidence="7">
    <location>
        <position position="26"/>
    </location>
    <ligand>
        <name>3-phosphoshikimate</name>
        <dbReference type="ChEBI" id="CHEBI:145989"/>
    </ligand>
</feature>
<dbReference type="InterPro" id="IPR036968">
    <property type="entry name" value="Enolpyruvate_Tfrase_sf"/>
</dbReference>
<evidence type="ECO:0000313" key="10">
    <source>
        <dbReference type="Proteomes" id="UP001168528"/>
    </source>
</evidence>
<dbReference type="RefSeq" id="WP_302040885.1">
    <property type="nucleotide sequence ID" value="NZ_JAUKPO010000025.1"/>
</dbReference>
<evidence type="ECO:0000256" key="1">
    <source>
        <dbReference type="ARBA" id="ARBA00004811"/>
    </source>
</evidence>
<dbReference type="PROSITE" id="PS00885">
    <property type="entry name" value="EPSP_SYNTHASE_2"/>
    <property type="match status" value="1"/>
</dbReference>
<feature type="binding site" evidence="7">
    <location>
        <position position="74"/>
    </location>
    <ligand>
        <name>phosphoenolpyruvate</name>
        <dbReference type="ChEBI" id="CHEBI:58702"/>
    </ligand>
</feature>
<evidence type="ECO:0000256" key="2">
    <source>
        <dbReference type="ARBA" id="ARBA00009948"/>
    </source>
</evidence>
<comment type="catalytic activity">
    <reaction evidence="6">
        <text>3-phosphoshikimate + phosphoenolpyruvate = 5-O-(1-carboxyvinyl)-3-phosphoshikimate + phosphate</text>
        <dbReference type="Rhea" id="RHEA:21256"/>
        <dbReference type="ChEBI" id="CHEBI:43474"/>
        <dbReference type="ChEBI" id="CHEBI:57701"/>
        <dbReference type="ChEBI" id="CHEBI:58702"/>
        <dbReference type="ChEBI" id="CHEBI:145989"/>
        <dbReference type="EC" id="2.5.1.19"/>
    </reaction>
    <physiologicalReaction direction="left-to-right" evidence="6">
        <dbReference type="Rhea" id="RHEA:21257"/>
    </physiologicalReaction>
</comment>
<reference evidence="9" key="1">
    <citation type="submission" date="2023-07" db="EMBL/GenBank/DDBJ databases">
        <title>The genome sequence of Rhodocytophaga aerolata KACC 12507.</title>
        <authorList>
            <person name="Zhang X."/>
        </authorList>
    </citation>
    <scope>NUCLEOTIDE SEQUENCE</scope>
    <source>
        <strain evidence="9">KACC 12507</strain>
    </source>
</reference>
<feature type="binding site" evidence="7">
    <location>
        <position position="319"/>
    </location>
    <ligand>
        <name>3-phosphoshikimate</name>
        <dbReference type="ChEBI" id="CHEBI:145989"/>
    </ligand>
</feature>
<evidence type="ECO:0000259" key="8">
    <source>
        <dbReference type="Pfam" id="PF00275"/>
    </source>
</evidence>
<comment type="similarity">
    <text evidence="2 7">Belongs to the EPSP synthase family.</text>
</comment>
<keyword evidence="10" id="KW-1185">Reference proteome</keyword>
<dbReference type="HAMAP" id="MF_00210">
    <property type="entry name" value="EPSP_synth"/>
    <property type="match status" value="1"/>
</dbReference>
<evidence type="ECO:0000256" key="5">
    <source>
        <dbReference type="ARBA" id="ARBA00023141"/>
    </source>
</evidence>
<comment type="pathway">
    <text evidence="1 7">Metabolic intermediate biosynthesis; chorismate biosynthesis; chorismate from D-erythrose 4-phosphate and phosphoenolpyruvate: step 6/7.</text>
</comment>
<comment type="subcellular location">
    <subcellularLocation>
        <location evidence="7">Cytoplasm</location>
    </subcellularLocation>
</comment>
<name>A0ABT8RDA8_9BACT</name>
<proteinExistence type="inferred from homology"/>
<dbReference type="EC" id="2.5.1.19" evidence="7"/>
<gene>
    <name evidence="7" type="primary">aroA</name>
    <name evidence="9" type="ORF">Q0590_27625</name>
</gene>
<evidence type="ECO:0000256" key="4">
    <source>
        <dbReference type="ARBA" id="ARBA00022679"/>
    </source>
</evidence>
<dbReference type="Gene3D" id="3.65.10.10">
    <property type="entry name" value="Enolpyruvate transferase domain"/>
    <property type="match status" value="3"/>
</dbReference>
<keyword evidence="7" id="KW-0963">Cytoplasm</keyword>
<sequence>MSDIQSLLLHKPSGNIQTSVLLPASKSESNRALIIDALTNHQCTLQNLSEARDTQTMQRLLHSQEQTLDVIDAGTTMRFLTAYVAITNKNKILTGTARMCERPISILVDALRSLGANISYLAKEGFPPIHIKSLVYNGVNELAIRGDVSSQYISALLMIAPALPGGLKLKLTGHVGSKPYIQMTLKQMEHFGIHSQWNDNIISISSQTYKPATFWVESDWSAASYWYSIVALAEDAAIELRGLKPHSLQGDSAIAGIMEPLGVQSTFVEGGVRLTKTATVEKTSVDFTHCPDLAQTVAVICAAKNIHLTLTGIESLKIKETDRVKALQQELSKFGATLQETGKEVYEVTRIADWQPTAQPVTVETYDDHRMAMAFAPLALLQDVQIMHPQVVVKSYPRFWQDLKQAGFTITEN</sequence>
<dbReference type="CDD" id="cd01556">
    <property type="entry name" value="EPSP_synthase"/>
    <property type="match status" value="1"/>
</dbReference>